<evidence type="ECO:0000313" key="2">
    <source>
        <dbReference type="Proteomes" id="UP000887575"/>
    </source>
</evidence>
<dbReference type="CDD" id="cd00117">
    <property type="entry name" value="TFP"/>
    <property type="match status" value="1"/>
</dbReference>
<reference evidence="3 4" key="1">
    <citation type="submission" date="2024-02" db="UniProtKB">
        <authorList>
            <consortium name="WormBaseParasite"/>
        </authorList>
    </citation>
    <scope>IDENTIFICATION</scope>
</reference>
<evidence type="ECO:0000313" key="4">
    <source>
        <dbReference type="WBParaSite" id="MBELARI_LOCUS19165"/>
    </source>
</evidence>
<dbReference type="Proteomes" id="UP000887575">
    <property type="component" value="Unassembled WGS sequence"/>
</dbReference>
<dbReference type="WBParaSite" id="MBELARI_LOCUS19165">
    <property type="protein sequence ID" value="MBELARI_LOCUS19165"/>
    <property type="gene ID" value="MBELARI_LOCUS19165"/>
</dbReference>
<feature type="region of interest" description="Disordered" evidence="1">
    <location>
        <begin position="370"/>
        <end position="405"/>
    </location>
</feature>
<dbReference type="PANTHER" id="PTHR34721">
    <property type="entry name" value="PROTEIN CBG09734"/>
    <property type="match status" value="1"/>
</dbReference>
<protein>
    <submittedName>
        <fullName evidence="3 4">Uncharacterized protein</fullName>
    </submittedName>
</protein>
<sequence length="472" mass="51522">MRPSGFVFSTNALDGSMISQKRFEQSPQIPSSPVQQIPRSEQFGVKQAPLPSPVLPVAPPSILKCAQCGQGMLPDEQTDCPMQNIVDCAGTDTLCFTRQIMIGPGQNAVEKMCVNAVVLQNEYGEAAVKGGCAEAHQGKVRYCVCNTNECNRDPILKQISSKSKQSAPVQPIVSSNERMESAEIPPRFSIQRMPEAPLIPIQPINQPETPTKPASVSSASQPLNKLQPVPELPKPIKPANVIDVSKNIITSSGEVSLHCTMCSEMENTDPTADCKNPVTVDCAKSNGDTDQNYCITKQTQLATGLYTLEKKCTSKEEFQTEFPEEKMESGCGSAFDGLVNFCICTGEICNKKTLFEQTQIYKEILDASDGKGLEESNDENEEDNLGNGNNLPRQEFGGFVQKGPVPDSIDIRSELDQLKEKERQSVDITGLPSDDLDARQREWAAKEAELAKSQSTVTLSLLILLFCALRLL</sequence>
<keyword evidence="2" id="KW-1185">Reference proteome</keyword>
<feature type="compositionally biased region" description="Acidic residues" evidence="1">
    <location>
        <begin position="375"/>
        <end position="384"/>
    </location>
</feature>
<accession>A0AAF3EN41</accession>
<name>A0AAF3EN41_9BILA</name>
<dbReference type="AlphaFoldDB" id="A0AAF3EN41"/>
<evidence type="ECO:0000256" key="1">
    <source>
        <dbReference type="SAM" id="MobiDB-lite"/>
    </source>
</evidence>
<organism evidence="2 3">
    <name type="scientific">Mesorhabditis belari</name>
    <dbReference type="NCBI Taxonomy" id="2138241"/>
    <lineage>
        <taxon>Eukaryota</taxon>
        <taxon>Metazoa</taxon>
        <taxon>Ecdysozoa</taxon>
        <taxon>Nematoda</taxon>
        <taxon>Chromadorea</taxon>
        <taxon>Rhabditida</taxon>
        <taxon>Rhabditina</taxon>
        <taxon>Rhabditomorpha</taxon>
        <taxon>Rhabditoidea</taxon>
        <taxon>Rhabditidae</taxon>
        <taxon>Mesorhabditinae</taxon>
        <taxon>Mesorhabditis</taxon>
    </lineage>
</organism>
<dbReference type="PANTHER" id="PTHR34721:SF12">
    <property type="entry name" value="PROTEIN QUIVER"/>
    <property type="match status" value="1"/>
</dbReference>
<evidence type="ECO:0000313" key="3">
    <source>
        <dbReference type="WBParaSite" id="MBELARI_LOCUS1546"/>
    </source>
</evidence>
<dbReference type="WBParaSite" id="MBELARI_LOCUS1546">
    <property type="protein sequence ID" value="MBELARI_LOCUS1546"/>
    <property type="gene ID" value="MBELARI_LOCUS1546"/>
</dbReference>
<proteinExistence type="predicted"/>